<reference evidence="1 2" key="1">
    <citation type="submission" date="2023-02" db="EMBL/GenBank/DDBJ databases">
        <title>LHISI_Scaffold_Assembly.</title>
        <authorList>
            <person name="Stuart O.P."/>
            <person name="Cleave R."/>
            <person name="Magrath M.J.L."/>
            <person name="Mikheyev A.S."/>
        </authorList>
    </citation>
    <scope>NUCLEOTIDE SEQUENCE [LARGE SCALE GENOMIC DNA]</scope>
    <source>
        <strain evidence="1">Daus_M_001</strain>
        <tissue evidence="1">Leg muscle</tissue>
    </source>
</reference>
<proteinExistence type="predicted"/>
<keyword evidence="2" id="KW-1185">Reference proteome</keyword>
<gene>
    <name evidence="1" type="ORF">PR048_019838</name>
</gene>
<accession>A0ABQ9H4M2</accession>
<evidence type="ECO:0000313" key="2">
    <source>
        <dbReference type="Proteomes" id="UP001159363"/>
    </source>
</evidence>
<feature type="non-terminal residue" evidence="1">
    <location>
        <position position="203"/>
    </location>
</feature>
<sequence length="203" mass="23451">MGMYFILPYTQVSFVKIMGLYLWHYFRIRPPDSVYGRCCIPRVERSMEEIVHQWRMQHLNYPALKKIHVAPLLEETLNGCITASILKNGFRKCVLVPWNPAAVDTSKIPTMDTGPAVTNRSSSERLRAGHAFLEGYIGKVFEILVMNRKGILEIIIYFCSGKRIMKIASFSVACKKIFKLMKVMAWIIQSKMVKTTMKKMKNH</sequence>
<protein>
    <submittedName>
        <fullName evidence="1">Uncharacterized protein</fullName>
    </submittedName>
</protein>
<name>A0ABQ9H4M2_9NEOP</name>
<organism evidence="1 2">
    <name type="scientific">Dryococelus australis</name>
    <dbReference type="NCBI Taxonomy" id="614101"/>
    <lineage>
        <taxon>Eukaryota</taxon>
        <taxon>Metazoa</taxon>
        <taxon>Ecdysozoa</taxon>
        <taxon>Arthropoda</taxon>
        <taxon>Hexapoda</taxon>
        <taxon>Insecta</taxon>
        <taxon>Pterygota</taxon>
        <taxon>Neoptera</taxon>
        <taxon>Polyneoptera</taxon>
        <taxon>Phasmatodea</taxon>
        <taxon>Verophasmatodea</taxon>
        <taxon>Anareolatae</taxon>
        <taxon>Phasmatidae</taxon>
        <taxon>Eurycanthinae</taxon>
        <taxon>Dryococelus</taxon>
    </lineage>
</organism>
<evidence type="ECO:0000313" key="1">
    <source>
        <dbReference type="EMBL" id="KAJ8879232.1"/>
    </source>
</evidence>
<comment type="caution">
    <text evidence="1">The sequence shown here is derived from an EMBL/GenBank/DDBJ whole genome shotgun (WGS) entry which is preliminary data.</text>
</comment>
<dbReference type="EMBL" id="JARBHB010000007">
    <property type="protein sequence ID" value="KAJ8879232.1"/>
    <property type="molecule type" value="Genomic_DNA"/>
</dbReference>
<dbReference type="Proteomes" id="UP001159363">
    <property type="component" value="Chromosome 6"/>
</dbReference>